<keyword evidence="2" id="KW-1185">Reference proteome</keyword>
<evidence type="ECO:0000313" key="2">
    <source>
        <dbReference type="Proteomes" id="UP000239025"/>
    </source>
</evidence>
<gene>
    <name evidence="1" type="ORF">PL963_01163</name>
</gene>
<protein>
    <submittedName>
        <fullName evidence="1">Putative membrane protein</fullName>
    </submittedName>
</protein>
<dbReference type="AlphaFoldDB" id="A0A193SMZ3"/>
<sequence>MLDLTQVLTYSAALGIAAAIPGPGMAALVARSVSGGAVSGFCLLWG</sequence>
<evidence type="ECO:0000313" key="1">
    <source>
        <dbReference type="EMBL" id="SOS16658.1"/>
    </source>
</evidence>
<organism evidence="1 2">
    <name type="scientific">Pseudomonas cerasi</name>
    <dbReference type="NCBI Taxonomy" id="1583341"/>
    <lineage>
        <taxon>Bacteria</taxon>
        <taxon>Pseudomonadati</taxon>
        <taxon>Pseudomonadota</taxon>
        <taxon>Gammaproteobacteria</taxon>
        <taxon>Pseudomonadales</taxon>
        <taxon>Pseudomonadaceae</taxon>
        <taxon>Pseudomonas</taxon>
    </lineage>
</organism>
<dbReference type="EMBL" id="LT963395">
    <property type="protein sequence ID" value="SOS16658.1"/>
    <property type="molecule type" value="Genomic_DNA"/>
</dbReference>
<dbReference type="Proteomes" id="UP000239025">
    <property type="component" value="Chromosome 1"/>
</dbReference>
<reference evidence="2" key="1">
    <citation type="submission" date="2017-11" db="EMBL/GenBank/DDBJ databases">
        <authorList>
            <person name="Blom J."/>
        </authorList>
    </citation>
    <scope>NUCLEOTIDE SEQUENCE [LARGE SCALE GENOMIC DNA]</scope>
</reference>
<proteinExistence type="predicted"/>
<name>A0A193SMZ3_9PSED</name>
<accession>A0A193SMZ3</accession>